<feature type="transmembrane region" description="Helical" evidence="2">
    <location>
        <begin position="410"/>
        <end position="431"/>
    </location>
</feature>
<dbReference type="AlphaFoldDB" id="A0A8H4PHR3"/>
<keyword evidence="2" id="KW-0472">Membrane</keyword>
<keyword evidence="5" id="KW-1185">Reference proteome</keyword>
<dbReference type="OrthoDB" id="4696326at2759"/>
<evidence type="ECO:0008006" key="6">
    <source>
        <dbReference type="Google" id="ProtNLM"/>
    </source>
</evidence>
<dbReference type="PANTHER" id="PTHR16861:SF4">
    <property type="entry name" value="SH3 DOMAIN PROTEIN (AFU_ORTHOLOGUE AFUA_1G13610)"/>
    <property type="match status" value="1"/>
</dbReference>
<evidence type="ECO:0000256" key="2">
    <source>
        <dbReference type="SAM" id="Phobius"/>
    </source>
</evidence>
<feature type="signal peptide" evidence="3">
    <location>
        <begin position="1"/>
        <end position="19"/>
    </location>
</feature>
<feature type="chain" id="PRO_5034232335" description="Fucose-specific lectin" evidence="3">
    <location>
        <begin position="20"/>
        <end position="491"/>
    </location>
</feature>
<dbReference type="Proteomes" id="UP000554235">
    <property type="component" value="Unassembled WGS sequence"/>
</dbReference>
<reference evidence="4 5" key="1">
    <citation type="submission" date="2020-01" db="EMBL/GenBank/DDBJ databases">
        <title>Identification and distribution of gene clusters putatively required for synthesis of sphingolipid metabolism inhibitors in phylogenetically diverse species of the filamentous fungus Fusarium.</title>
        <authorList>
            <person name="Kim H.-S."/>
            <person name="Busman M."/>
            <person name="Brown D.W."/>
            <person name="Divon H."/>
            <person name="Uhlig S."/>
            <person name="Proctor R.H."/>
        </authorList>
    </citation>
    <scope>NUCLEOTIDE SEQUENCE [LARGE SCALE GENOMIC DNA]</scope>
    <source>
        <strain evidence="4 5">NRRL 20459</strain>
    </source>
</reference>
<feature type="compositionally biased region" description="Low complexity" evidence="1">
    <location>
        <begin position="391"/>
        <end position="407"/>
    </location>
</feature>
<proteinExistence type="predicted"/>
<feature type="region of interest" description="Disordered" evidence="1">
    <location>
        <begin position="357"/>
        <end position="407"/>
    </location>
</feature>
<feature type="region of interest" description="Disordered" evidence="1">
    <location>
        <begin position="229"/>
        <end position="249"/>
    </location>
</feature>
<dbReference type="Gene3D" id="2.120.10.70">
    <property type="entry name" value="Fucose-specific lectin"/>
    <property type="match status" value="2"/>
</dbReference>
<evidence type="ECO:0000256" key="1">
    <source>
        <dbReference type="SAM" id="MobiDB-lite"/>
    </source>
</evidence>
<keyword evidence="3" id="KW-0732">Signal</keyword>
<accession>A0A8H4PHR3</accession>
<organism evidence="4 5">
    <name type="scientific">Fusarium albosuccineum</name>
    <dbReference type="NCBI Taxonomy" id="1237068"/>
    <lineage>
        <taxon>Eukaryota</taxon>
        <taxon>Fungi</taxon>
        <taxon>Dikarya</taxon>
        <taxon>Ascomycota</taxon>
        <taxon>Pezizomycotina</taxon>
        <taxon>Sordariomycetes</taxon>
        <taxon>Hypocreomycetidae</taxon>
        <taxon>Hypocreales</taxon>
        <taxon>Nectriaceae</taxon>
        <taxon>Fusarium</taxon>
        <taxon>Fusarium decemcellulare species complex</taxon>
    </lineage>
</organism>
<keyword evidence="2" id="KW-0812">Transmembrane</keyword>
<keyword evidence="2" id="KW-1133">Transmembrane helix</keyword>
<gene>
    <name evidence="4" type="ORF">FALBO_2598</name>
</gene>
<dbReference type="SUPFAM" id="SSF89372">
    <property type="entry name" value="Fucose-specific lectin"/>
    <property type="match status" value="1"/>
</dbReference>
<feature type="compositionally biased region" description="Low complexity" evidence="1">
    <location>
        <begin position="360"/>
        <end position="383"/>
    </location>
</feature>
<evidence type="ECO:0000313" key="4">
    <source>
        <dbReference type="EMBL" id="KAF4470491.1"/>
    </source>
</evidence>
<dbReference type="PANTHER" id="PTHR16861">
    <property type="entry name" value="GLYCOPROTEIN 38"/>
    <property type="match status" value="1"/>
</dbReference>
<comment type="caution">
    <text evidence="4">The sequence shown here is derived from an EMBL/GenBank/DDBJ whole genome shotgun (WGS) entry which is preliminary data.</text>
</comment>
<evidence type="ECO:0000256" key="3">
    <source>
        <dbReference type="SAM" id="SignalP"/>
    </source>
</evidence>
<dbReference type="EMBL" id="JAADYS010000333">
    <property type="protein sequence ID" value="KAF4470491.1"/>
    <property type="molecule type" value="Genomic_DNA"/>
</dbReference>
<protein>
    <recommendedName>
        <fullName evidence="6">Fucose-specific lectin</fullName>
    </recommendedName>
</protein>
<sequence length="491" mass="52683">MSRSTTTSVLGLFLQPALGLTGWWTQSPDTLTPHIAYQDPGSGNILHSACNGNGSVTFPSDGPHKFPLKVKPKPATPLAVSGWWEDDLEAPIASLFYQGPDGSIINAYFECDPETGDYTLDPDGEYKVDGEAGAPSVHEKTGLSVVELGDSGGYRVFYHDEDGRVCLMAYDDDTDWRYLGPVSKQTVKGMSVGAVQTAGVNVSVTYPHNSDNLAVAQFRPKDKNKWRLSSLPAPFTSPAPTNQTDPDDISLKASDTFTLPSFDEASVNLAITSDTNSVLSIFYIGQDQNLHRLANVDDTWQVEESPGEKEWPEADEEYARFAVISPLEQDDLWVFYYSGGSIMQLYQDEGGTWSTAKTISTGNGTSTDSDSESDSNGGSSSNDKTSDESDNTNSETTGSTSSGLTTGAKAGIGVGVSVGVLALGLAGFFFLRRGRGPPHPPEKELDQGEYAAVGSHGRALELSTDPGPQELPLNQKYELLGDVRQSTSETR</sequence>
<evidence type="ECO:0000313" key="5">
    <source>
        <dbReference type="Proteomes" id="UP000554235"/>
    </source>
</evidence>
<name>A0A8H4PHR3_9HYPO</name>